<organism evidence="1 2">
    <name type="scientific">Apostasia shenzhenica</name>
    <dbReference type="NCBI Taxonomy" id="1088818"/>
    <lineage>
        <taxon>Eukaryota</taxon>
        <taxon>Viridiplantae</taxon>
        <taxon>Streptophyta</taxon>
        <taxon>Embryophyta</taxon>
        <taxon>Tracheophyta</taxon>
        <taxon>Spermatophyta</taxon>
        <taxon>Magnoliopsida</taxon>
        <taxon>Liliopsida</taxon>
        <taxon>Asparagales</taxon>
        <taxon>Orchidaceae</taxon>
        <taxon>Apostasioideae</taxon>
        <taxon>Apostasia</taxon>
    </lineage>
</organism>
<sequence>MLYHIGEFRGQNARCYRNKERSFGFLKRRFAILNTMKPFPLQTQRDVVVACFALHNFIARYSLRDTLFHQRDTNEDEPELDEVELIEQQEEAHDHSRVGDCRLGDALRSAITDDLWGRQCN</sequence>
<dbReference type="OrthoDB" id="784298at2759"/>
<keyword evidence="2" id="KW-1185">Reference proteome</keyword>
<protein>
    <recommendedName>
        <fullName evidence="3">DDE Tnp4 domain-containing protein</fullName>
    </recommendedName>
</protein>
<evidence type="ECO:0000313" key="2">
    <source>
        <dbReference type="Proteomes" id="UP000236161"/>
    </source>
</evidence>
<gene>
    <name evidence="1" type="ORF">AXF42_Ash013092</name>
</gene>
<name>A0A2I0BCZ2_9ASPA</name>
<dbReference type="Proteomes" id="UP000236161">
    <property type="component" value="Unassembled WGS sequence"/>
</dbReference>
<reference evidence="1 2" key="1">
    <citation type="journal article" date="2017" name="Nature">
        <title>The Apostasia genome and the evolution of orchids.</title>
        <authorList>
            <person name="Zhang G.Q."/>
            <person name="Liu K.W."/>
            <person name="Li Z."/>
            <person name="Lohaus R."/>
            <person name="Hsiao Y.Y."/>
            <person name="Niu S.C."/>
            <person name="Wang J.Y."/>
            <person name="Lin Y.C."/>
            <person name="Xu Q."/>
            <person name="Chen L.J."/>
            <person name="Yoshida K."/>
            <person name="Fujiwara S."/>
            <person name="Wang Z.W."/>
            <person name="Zhang Y.Q."/>
            <person name="Mitsuda N."/>
            <person name="Wang M."/>
            <person name="Liu G.H."/>
            <person name="Pecoraro L."/>
            <person name="Huang H.X."/>
            <person name="Xiao X.J."/>
            <person name="Lin M."/>
            <person name="Wu X.Y."/>
            <person name="Wu W.L."/>
            <person name="Chen Y.Y."/>
            <person name="Chang S.B."/>
            <person name="Sakamoto S."/>
            <person name="Ohme-Takagi M."/>
            <person name="Yagi M."/>
            <person name="Zeng S.J."/>
            <person name="Shen C.Y."/>
            <person name="Yeh C.M."/>
            <person name="Luo Y.B."/>
            <person name="Tsai W.C."/>
            <person name="Van de Peer Y."/>
            <person name="Liu Z.J."/>
        </authorList>
    </citation>
    <scope>NUCLEOTIDE SEQUENCE [LARGE SCALE GENOMIC DNA]</scope>
    <source>
        <strain evidence="2">cv. Shenzhen</strain>
        <tissue evidence="1">Stem</tissue>
    </source>
</reference>
<dbReference type="EMBL" id="KZ451890">
    <property type="protein sequence ID" value="PKA65678.1"/>
    <property type="molecule type" value="Genomic_DNA"/>
</dbReference>
<evidence type="ECO:0000313" key="1">
    <source>
        <dbReference type="EMBL" id="PKA65678.1"/>
    </source>
</evidence>
<proteinExistence type="predicted"/>
<accession>A0A2I0BCZ2</accession>
<dbReference type="AlphaFoldDB" id="A0A2I0BCZ2"/>
<evidence type="ECO:0008006" key="3">
    <source>
        <dbReference type="Google" id="ProtNLM"/>
    </source>
</evidence>